<dbReference type="GO" id="GO:0016829">
    <property type="term" value="F:lyase activity"/>
    <property type="evidence" value="ECO:0007669"/>
    <property type="project" value="InterPro"/>
</dbReference>
<dbReference type="InterPro" id="IPR010451">
    <property type="entry name" value="Acetoacetate_decarboxylase"/>
</dbReference>
<protein>
    <submittedName>
        <fullName evidence="1">Acetoacetate decarboxylase</fullName>
    </submittedName>
</protein>
<gene>
    <name evidence="1" type="ORF">AAW51_1326</name>
</gene>
<evidence type="ECO:0000313" key="1">
    <source>
        <dbReference type="EMBL" id="AKJ28017.1"/>
    </source>
</evidence>
<dbReference type="STRING" id="413882.AAW51_1326"/>
<accession>A0A0G3BFC1</accession>
<dbReference type="Proteomes" id="UP000035352">
    <property type="component" value="Chromosome"/>
</dbReference>
<dbReference type="KEGG" id="pbh:AAW51_1326"/>
<dbReference type="Gene3D" id="2.40.400.10">
    <property type="entry name" value="Acetoacetate decarboxylase-like"/>
    <property type="match status" value="1"/>
</dbReference>
<dbReference type="SUPFAM" id="SSF160104">
    <property type="entry name" value="Acetoacetate decarboxylase-like"/>
    <property type="match status" value="1"/>
</dbReference>
<keyword evidence="2" id="KW-1185">Reference proteome</keyword>
<name>A0A0G3BFC1_9BURK</name>
<dbReference type="PATRIC" id="fig|413882.6.peg.1392"/>
<dbReference type="RefSeq" id="WP_047193973.1">
    <property type="nucleotide sequence ID" value="NZ_CP011371.1"/>
</dbReference>
<reference evidence="1 2" key="1">
    <citation type="submission" date="2015-05" db="EMBL/GenBank/DDBJ databases">
        <authorList>
            <person name="Tang B."/>
            <person name="Yu Y."/>
        </authorList>
    </citation>
    <scope>NUCLEOTIDE SEQUENCE [LARGE SCALE GENOMIC DNA]</scope>
    <source>
        <strain evidence="1 2">DSM 7029</strain>
    </source>
</reference>
<sequence>MYQSFTAPYTASGRSALVGPPPWHYAGWLLNVEFECDVAQGEQLLARRHGRLTGRGCVHFAEWQTGSSGDDAAPDPVYAQYRETIVTVEIERADGTRVNFCPFIYVDQDIALLRGLLQGWPKKLGSTTLTRCLPLDHPAAAPLRPGTRLRAGLTVKERRLLEAELQLEAGDAEPLGFLARPTLGLVGWPDLRTPERLPQPELLRSDITGRVDSRWQPASAQLTRLDHPVEELSLLGPLRATRASAGWLGLTVRGALQA</sequence>
<dbReference type="AlphaFoldDB" id="A0A0G3BFC1"/>
<organism evidence="1 2">
    <name type="scientific">Caldimonas brevitalea</name>
    <dbReference type="NCBI Taxonomy" id="413882"/>
    <lineage>
        <taxon>Bacteria</taxon>
        <taxon>Pseudomonadati</taxon>
        <taxon>Pseudomonadota</taxon>
        <taxon>Betaproteobacteria</taxon>
        <taxon>Burkholderiales</taxon>
        <taxon>Sphaerotilaceae</taxon>
        <taxon>Caldimonas</taxon>
    </lineage>
</organism>
<dbReference type="EMBL" id="CP011371">
    <property type="protein sequence ID" value="AKJ28017.1"/>
    <property type="molecule type" value="Genomic_DNA"/>
</dbReference>
<dbReference type="InterPro" id="IPR023375">
    <property type="entry name" value="ADC_dom_sf"/>
</dbReference>
<evidence type="ECO:0000313" key="2">
    <source>
        <dbReference type="Proteomes" id="UP000035352"/>
    </source>
</evidence>
<proteinExistence type="predicted"/>
<dbReference type="OrthoDB" id="1950454at2"/>
<dbReference type="Pfam" id="PF06314">
    <property type="entry name" value="ADC"/>
    <property type="match status" value="1"/>
</dbReference>